<dbReference type="AlphaFoldDB" id="A0A7C9KY91"/>
<dbReference type="Gene3D" id="3.20.20.80">
    <property type="entry name" value="Glycosidases"/>
    <property type="match status" value="1"/>
</dbReference>
<dbReference type="Proteomes" id="UP000481327">
    <property type="component" value="Unassembled WGS sequence"/>
</dbReference>
<dbReference type="InterPro" id="IPR017853">
    <property type="entry name" value="GH"/>
</dbReference>
<reference evidence="1 2" key="1">
    <citation type="submission" date="2019-09" db="EMBL/GenBank/DDBJ databases">
        <title>Polymorphobacter sp. isolated from a lake in China.</title>
        <authorList>
            <person name="Liu Z."/>
        </authorList>
    </citation>
    <scope>NUCLEOTIDE SEQUENCE [LARGE SCALE GENOMIC DNA]</scope>
    <source>
        <strain evidence="1 2">D40P</strain>
    </source>
</reference>
<dbReference type="RefSeq" id="WP_152578477.1">
    <property type="nucleotide sequence ID" value="NZ_JAATJI010000001.1"/>
</dbReference>
<proteinExistence type="predicted"/>
<evidence type="ECO:0000313" key="2">
    <source>
        <dbReference type="Proteomes" id="UP000481327"/>
    </source>
</evidence>
<evidence type="ECO:0000313" key="1">
    <source>
        <dbReference type="EMBL" id="MQT18026.1"/>
    </source>
</evidence>
<keyword evidence="2" id="KW-1185">Reference proteome</keyword>
<protein>
    <submittedName>
        <fullName evidence="1">Beta-glucosidase</fullName>
    </submittedName>
</protein>
<organism evidence="1 2">
    <name type="scientific">Sandarakinorhabdus fusca</name>
    <dbReference type="NCBI Taxonomy" id="1439888"/>
    <lineage>
        <taxon>Bacteria</taxon>
        <taxon>Pseudomonadati</taxon>
        <taxon>Pseudomonadota</taxon>
        <taxon>Alphaproteobacteria</taxon>
        <taxon>Sphingomonadales</taxon>
        <taxon>Sphingosinicellaceae</taxon>
        <taxon>Sandarakinorhabdus</taxon>
    </lineage>
</organism>
<gene>
    <name evidence="1" type="ORF">F3168_12240</name>
</gene>
<accession>A0A7C9KY91</accession>
<comment type="caution">
    <text evidence="1">The sequence shown here is derived from an EMBL/GenBank/DDBJ whole genome shotgun (WGS) entry which is preliminary data.</text>
</comment>
<sequence length="383" mass="42282">MRSTGLLASDLLGGFECASQKRRDGIRLDIQASTGHDRHALADYRLLQSHGMMACRDGLRWHRIEARPRRYDWSEVIPMLAAAEASGMQVIWDLLHYGLPNGLDIWSRDFVERFAAFAGAAAQIVKDNSSRVPWYTPINEISFWSWCGGDTGGINPFMRGRGPALKLQLVRAAIAATAAIRTVDPRARIACAEPLIHILPNAPTEVAIVRARQHNAAQFEAIDMLLGKQAPELGGDAGMIDLIGLNFYYNNQWIDEGRTVFLGDWLYRPLADLLVDAAARYEHPLYIAETGTEGVFRPDWLRHICDQVRDARGRGIAVEGICLYPVLSHLGWDDSRLCQNGLFDAHAPDAPRTPFVPLAAEVRAQAARFAAEVPAAAGVIAPE</sequence>
<dbReference type="SUPFAM" id="SSF51445">
    <property type="entry name" value="(Trans)glycosidases"/>
    <property type="match status" value="1"/>
</dbReference>
<name>A0A7C9KY91_9SPHN</name>
<dbReference type="EMBL" id="WIOL01000004">
    <property type="protein sequence ID" value="MQT18026.1"/>
    <property type="molecule type" value="Genomic_DNA"/>
</dbReference>